<dbReference type="Proteomes" id="UP000265520">
    <property type="component" value="Unassembled WGS sequence"/>
</dbReference>
<sequence length="141" mass="15645">MTGVEKFLLDIKFYSTSFVTIGDGAKGEIKGVGKLVNNGLPKLDDVLLVKGLTVNLISDVLMKGVKSKDNCYLWVPQESAYYSTCLMTKEVEVNLWHQKHDSLVERVTDVEEDVGTSSQQTYVLDKESNIESGGIDYEESS</sequence>
<protein>
    <submittedName>
        <fullName evidence="1">Gag-pol polyprotein</fullName>
    </submittedName>
</protein>
<dbReference type="EMBL" id="LXQA010106231">
    <property type="protein sequence ID" value="MCI17606.1"/>
    <property type="molecule type" value="Genomic_DNA"/>
</dbReference>
<proteinExistence type="predicted"/>
<dbReference type="AlphaFoldDB" id="A0A392Q217"/>
<reference evidence="1 2" key="1">
    <citation type="journal article" date="2018" name="Front. Plant Sci.">
        <title>Red Clover (Trifolium pratense) and Zigzag Clover (T. medium) - A Picture of Genomic Similarities and Differences.</title>
        <authorList>
            <person name="Dluhosova J."/>
            <person name="Istvanek J."/>
            <person name="Nedelnik J."/>
            <person name="Repkova J."/>
        </authorList>
    </citation>
    <scope>NUCLEOTIDE SEQUENCE [LARGE SCALE GENOMIC DNA]</scope>
    <source>
        <strain evidence="2">cv. 10/8</strain>
        <tissue evidence="1">Leaf</tissue>
    </source>
</reference>
<comment type="caution">
    <text evidence="1">The sequence shown here is derived from an EMBL/GenBank/DDBJ whole genome shotgun (WGS) entry which is preliminary data.</text>
</comment>
<name>A0A392Q217_9FABA</name>
<evidence type="ECO:0000313" key="2">
    <source>
        <dbReference type="Proteomes" id="UP000265520"/>
    </source>
</evidence>
<evidence type="ECO:0000313" key="1">
    <source>
        <dbReference type="EMBL" id="MCI17606.1"/>
    </source>
</evidence>
<accession>A0A392Q217</accession>
<organism evidence="1 2">
    <name type="scientific">Trifolium medium</name>
    <dbReference type="NCBI Taxonomy" id="97028"/>
    <lineage>
        <taxon>Eukaryota</taxon>
        <taxon>Viridiplantae</taxon>
        <taxon>Streptophyta</taxon>
        <taxon>Embryophyta</taxon>
        <taxon>Tracheophyta</taxon>
        <taxon>Spermatophyta</taxon>
        <taxon>Magnoliopsida</taxon>
        <taxon>eudicotyledons</taxon>
        <taxon>Gunneridae</taxon>
        <taxon>Pentapetalae</taxon>
        <taxon>rosids</taxon>
        <taxon>fabids</taxon>
        <taxon>Fabales</taxon>
        <taxon>Fabaceae</taxon>
        <taxon>Papilionoideae</taxon>
        <taxon>50 kb inversion clade</taxon>
        <taxon>NPAAA clade</taxon>
        <taxon>Hologalegina</taxon>
        <taxon>IRL clade</taxon>
        <taxon>Trifolieae</taxon>
        <taxon>Trifolium</taxon>
    </lineage>
</organism>
<keyword evidence="2" id="KW-1185">Reference proteome</keyword>